<accession>A0ABX9SD02</accession>
<proteinExistence type="inferred from homology"/>
<evidence type="ECO:0000259" key="5">
    <source>
        <dbReference type="PROSITE" id="PS50931"/>
    </source>
</evidence>
<evidence type="ECO:0000256" key="1">
    <source>
        <dbReference type="ARBA" id="ARBA00009437"/>
    </source>
</evidence>
<dbReference type="PANTHER" id="PTHR30419:SF8">
    <property type="entry name" value="NITROGEN ASSIMILATION TRANSCRIPTIONAL ACTIVATOR-RELATED"/>
    <property type="match status" value="1"/>
</dbReference>
<protein>
    <submittedName>
        <fullName evidence="6">LysR family transcriptional regulator</fullName>
    </submittedName>
</protein>
<evidence type="ECO:0000313" key="7">
    <source>
        <dbReference type="Proteomes" id="UP000273626"/>
    </source>
</evidence>
<gene>
    <name evidence="6" type="ORF">BDE18_1246</name>
</gene>
<dbReference type="InterPro" id="IPR036390">
    <property type="entry name" value="WH_DNA-bd_sf"/>
</dbReference>
<dbReference type="SUPFAM" id="SSF46785">
    <property type="entry name" value="Winged helix' DNA-binding domain"/>
    <property type="match status" value="1"/>
</dbReference>
<sequence>MLSNLQCFLCRFPVISSAILARLQGLRHFVEVARQESFRGAADKLNVAPSAVSKQIKNLEENLGVELFSRARGRAGLELTEAGRVLLFRCASVINELNIAREELDQLQGLQLGHLRLGVNEVVATDLLPGMLRNFNRNHPNLQFTIMVENTPVLLSWMRDGDIDIGLGYNVPPSPDIETLSTLYRRVYLVTAPDHRLATRRKVRLGEIAGEKFIFPDPTLALHQMLHDALERGSISVRNVMTTNSFTLLRQMVQNGMGVSVVIGRFLQNKGENIAFIEIDDPAFVQKPLTCCRLAGRAPTASSVAFAAAVRTLFAQYGG</sequence>
<dbReference type="PANTHER" id="PTHR30419">
    <property type="entry name" value="HTH-TYPE TRANSCRIPTIONAL REGULATOR YBHD"/>
    <property type="match status" value="1"/>
</dbReference>
<dbReference type="InterPro" id="IPR050950">
    <property type="entry name" value="HTH-type_LysR_regulators"/>
</dbReference>
<comment type="caution">
    <text evidence="6">The sequence shown here is derived from an EMBL/GenBank/DDBJ whole genome shotgun (WGS) entry which is preliminary data.</text>
</comment>
<keyword evidence="3" id="KW-0238">DNA-binding</keyword>
<reference evidence="6" key="1">
    <citation type="submission" date="2018-10" db="EMBL/GenBank/DDBJ databases">
        <title>Genomic Encyclopedia of Archaeal and Bacterial Type Strains, Phase II (KMG-II): from individual species to whole genera.</title>
        <authorList>
            <person name="Goeker M."/>
        </authorList>
    </citation>
    <scope>NUCLEOTIDE SEQUENCE [LARGE SCALE GENOMIC DNA]</scope>
    <source>
        <strain evidence="6">DSM 2944</strain>
    </source>
</reference>
<evidence type="ECO:0000256" key="2">
    <source>
        <dbReference type="ARBA" id="ARBA00023015"/>
    </source>
</evidence>
<dbReference type="EMBL" id="RBLI01000001">
    <property type="protein sequence ID" value="RKS51960.1"/>
    <property type="molecule type" value="Genomic_DNA"/>
</dbReference>
<dbReference type="CDD" id="cd05466">
    <property type="entry name" value="PBP2_LTTR_substrate"/>
    <property type="match status" value="1"/>
</dbReference>
<keyword evidence="7" id="KW-1185">Reference proteome</keyword>
<dbReference type="Gene3D" id="1.10.10.10">
    <property type="entry name" value="Winged helix-like DNA-binding domain superfamily/Winged helix DNA-binding domain"/>
    <property type="match status" value="1"/>
</dbReference>
<dbReference type="InterPro" id="IPR005119">
    <property type="entry name" value="LysR_subst-bd"/>
</dbReference>
<evidence type="ECO:0000256" key="3">
    <source>
        <dbReference type="ARBA" id="ARBA00023125"/>
    </source>
</evidence>
<dbReference type="SUPFAM" id="SSF53850">
    <property type="entry name" value="Periplasmic binding protein-like II"/>
    <property type="match status" value="1"/>
</dbReference>
<dbReference type="Proteomes" id="UP000273626">
    <property type="component" value="Unassembled WGS sequence"/>
</dbReference>
<dbReference type="Pfam" id="PF03466">
    <property type="entry name" value="LysR_substrate"/>
    <property type="match status" value="1"/>
</dbReference>
<dbReference type="Gene3D" id="3.40.190.290">
    <property type="match status" value="1"/>
</dbReference>
<name>A0ABX9SD02_PARPN</name>
<dbReference type="InterPro" id="IPR000847">
    <property type="entry name" value="LysR_HTH_N"/>
</dbReference>
<dbReference type="PROSITE" id="PS50931">
    <property type="entry name" value="HTH_LYSR"/>
    <property type="match status" value="1"/>
</dbReference>
<keyword evidence="2" id="KW-0805">Transcription regulation</keyword>
<dbReference type="PRINTS" id="PR00039">
    <property type="entry name" value="HTHLYSR"/>
</dbReference>
<evidence type="ECO:0000256" key="4">
    <source>
        <dbReference type="ARBA" id="ARBA00023163"/>
    </source>
</evidence>
<keyword evidence="4" id="KW-0804">Transcription</keyword>
<organism evidence="6 7">
    <name type="scientific">Paracoccus pantotrophus</name>
    <name type="common">Thiosphaera pantotropha</name>
    <dbReference type="NCBI Taxonomy" id="82367"/>
    <lineage>
        <taxon>Bacteria</taxon>
        <taxon>Pseudomonadati</taxon>
        <taxon>Pseudomonadota</taxon>
        <taxon>Alphaproteobacteria</taxon>
        <taxon>Rhodobacterales</taxon>
        <taxon>Paracoccaceae</taxon>
        <taxon>Paracoccus</taxon>
    </lineage>
</organism>
<dbReference type="InterPro" id="IPR036388">
    <property type="entry name" value="WH-like_DNA-bd_sf"/>
</dbReference>
<comment type="similarity">
    <text evidence="1">Belongs to the LysR transcriptional regulatory family.</text>
</comment>
<feature type="domain" description="HTH lysR-type" evidence="5">
    <location>
        <begin position="23"/>
        <end position="80"/>
    </location>
</feature>
<dbReference type="Pfam" id="PF00126">
    <property type="entry name" value="HTH_1"/>
    <property type="match status" value="1"/>
</dbReference>
<evidence type="ECO:0000313" key="6">
    <source>
        <dbReference type="EMBL" id="RKS51960.1"/>
    </source>
</evidence>